<dbReference type="EMBL" id="WKEW01000040">
    <property type="protein sequence ID" value="MCF5058015.1"/>
    <property type="molecule type" value="Genomic_DNA"/>
</dbReference>
<dbReference type="AlphaFoldDB" id="A0AAP6YHE0"/>
<keyword evidence="2" id="KW-1185">Reference proteome</keyword>
<organism evidence="1 2">
    <name type="scientific">Pseudomonas proteolytica</name>
    <dbReference type="NCBI Taxonomy" id="219574"/>
    <lineage>
        <taxon>Bacteria</taxon>
        <taxon>Pseudomonadati</taxon>
        <taxon>Pseudomonadota</taxon>
        <taxon>Gammaproteobacteria</taxon>
        <taxon>Pseudomonadales</taxon>
        <taxon>Pseudomonadaceae</taxon>
        <taxon>Pseudomonas</taxon>
    </lineage>
</organism>
<dbReference type="Proteomes" id="UP000814172">
    <property type="component" value="Unassembled WGS sequence"/>
</dbReference>
<sequence>MDIEHNAKNLLFLIAQLSADHPKSSAQLHGKPDDVLAGLRQLHLLHLITGTITHGSIKDPLGYQWASAENILLTKRGEAFKPV</sequence>
<proteinExistence type="predicted"/>
<protein>
    <submittedName>
        <fullName evidence="1">Uncharacterized protein</fullName>
    </submittedName>
</protein>
<comment type="caution">
    <text evidence="1">The sequence shown here is derived from an EMBL/GenBank/DDBJ whole genome shotgun (WGS) entry which is preliminary data.</text>
</comment>
<accession>A0AAP6YHE0</accession>
<dbReference type="GeneID" id="55537991"/>
<evidence type="ECO:0000313" key="2">
    <source>
        <dbReference type="Proteomes" id="UP000814172"/>
    </source>
</evidence>
<gene>
    <name evidence="1" type="ORF">GIW75_13745</name>
</gene>
<reference evidence="1 2" key="1">
    <citation type="submission" date="2019-11" db="EMBL/GenBank/DDBJ databases">
        <title>Epiphytic Pseudomonas syringae from cherry orchards.</title>
        <authorList>
            <person name="Hulin M.T."/>
        </authorList>
    </citation>
    <scope>NUCLEOTIDE SEQUENCE [LARGE SCALE GENOMIC DNA]</scope>
    <source>
        <strain evidence="1 2">PA-6-9F</strain>
    </source>
</reference>
<dbReference type="RefSeq" id="WP_029294201.1">
    <property type="nucleotide sequence ID" value="NZ_CAXAPX010000015.1"/>
</dbReference>
<name>A0AAP6YHE0_9PSED</name>
<evidence type="ECO:0000313" key="1">
    <source>
        <dbReference type="EMBL" id="MCF5058015.1"/>
    </source>
</evidence>